<dbReference type="EnsemblPlants" id="AUR62029795-RA">
    <property type="protein sequence ID" value="AUR62029795-RA:cds"/>
    <property type="gene ID" value="AUR62029795"/>
</dbReference>
<evidence type="ECO:0000313" key="6">
    <source>
        <dbReference type="Proteomes" id="UP000596660"/>
    </source>
</evidence>
<accession>A0A803MI47</accession>
<dbReference type="InterPro" id="IPR036412">
    <property type="entry name" value="HAD-like_sf"/>
</dbReference>
<dbReference type="CDD" id="cd07535">
    <property type="entry name" value="HAD_VSP"/>
    <property type="match status" value="1"/>
</dbReference>
<keyword evidence="2" id="KW-0325">Glycoprotein</keyword>
<dbReference type="InterPro" id="IPR010028">
    <property type="entry name" value="Acid_phosphatase_pln"/>
</dbReference>
<gene>
    <name evidence="5" type="primary">LOC110690738</name>
</gene>
<reference evidence="5" key="2">
    <citation type="submission" date="2021-03" db="UniProtKB">
        <authorList>
            <consortium name="EnsemblPlants"/>
        </authorList>
    </citation>
    <scope>IDENTIFICATION</scope>
</reference>
<organism evidence="5 6">
    <name type="scientific">Chenopodium quinoa</name>
    <name type="common">Quinoa</name>
    <dbReference type="NCBI Taxonomy" id="63459"/>
    <lineage>
        <taxon>Eukaryota</taxon>
        <taxon>Viridiplantae</taxon>
        <taxon>Streptophyta</taxon>
        <taxon>Embryophyta</taxon>
        <taxon>Tracheophyta</taxon>
        <taxon>Spermatophyta</taxon>
        <taxon>Magnoliopsida</taxon>
        <taxon>eudicotyledons</taxon>
        <taxon>Gunneridae</taxon>
        <taxon>Pentapetalae</taxon>
        <taxon>Caryophyllales</taxon>
        <taxon>Chenopodiaceae</taxon>
        <taxon>Chenopodioideae</taxon>
        <taxon>Atripliceae</taxon>
        <taxon>Chenopodium</taxon>
    </lineage>
</organism>
<dbReference type="GO" id="GO:0003993">
    <property type="term" value="F:acid phosphatase activity"/>
    <property type="evidence" value="ECO:0007669"/>
    <property type="project" value="InterPro"/>
</dbReference>
<sequence>MHAMEPSCNMAWTVAAMGKWKREVIVMMLLLLISTTIAKEVRKAKGGRHRKRHSATGGQAIINGTSSNSSEAYCLSWRMAVEANNMRGWRTIPTECWRHVQGYMVGGQYYRDINLIIDQIYGYLDGVTPLGDGFDAWIFDVDDTCLSNLYYYRAKRFGCDPYNPTEFKTWASKGESPAIPAVLDLFNKLIQVGFKVILLTGRDQETLGEATVDNLLNQGFVGYERLIMRSPEYRGQSAVMYKSEIRRQIMEQGYRIWGNVGDQWSDLQGNFSGDRTFKFPNPMYFVP</sequence>
<dbReference type="InterPro" id="IPR014403">
    <property type="entry name" value="APS1/VSP"/>
</dbReference>
<evidence type="ECO:0000256" key="3">
    <source>
        <dbReference type="PIRNR" id="PIRNR002674"/>
    </source>
</evidence>
<dbReference type="PANTHER" id="PTHR31284:SF9">
    <property type="entry name" value="HAD SUPERFAMILY, SUBFAMILY IIIB ACID PHOSPHATASE"/>
    <property type="match status" value="1"/>
</dbReference>
<dbReference type="Gramene" id="AUR62029795-RA">
    <property type="protein sequence ID" value="AUR62029795-RA:cds"/>
    <property type="gene ID" value="AUR62029795"/>
</dbReference>
<name>A0A803MI47_CHEQI</name>
<dbReference type="AlphaFoldDB" id="A0A803MI47"/>
<dbReference type="InterPro" id="IPR005519">
    <property type="entry name" value="Acid_phosphat_B-like"/>
</dbReference>
<feature type="compositionally biased region" description="Basic residues" evidence="4">
    <location>
        <begin position="44"/>
        <end position="54"/>
    </location>
</feature>
<feature type="region of interest" description="Disordered" evidence="4">
    <location>
        <begin position="44"/>
        <end position="63"/>
    </location>
</feature>
<dbReference type="OrthoDB" id="59415at2759"/>
<reference evidence="5" key="1">
    <citation type="journal article" date="2017" name="Nature">
        <title>The genome of Chenopodium quinoa.</title>
        <authorList>
            <person name="Jarvis D.E."/>
            <person name="Ho Y.S."/>
            <person name="Lightfoot D.J."/>
            <person name="Schmoeckel S.M."/>
            <person name="Li B."/>
            <person name="Borm T.J.A."/>
            <person name="Ohyanagi H."/>
            <person name="Mineta K."/>
            <person name="Michell C.T."/>
            <person name="Saber N."/>
            <person name="Kharbatia N.M."/>
            <person name="Rupper R.R."/>
            <person name="Sharp A.R."/>
            <person name="Dally N."/>
            <person name="Boughton B.A."/>
            <person name="Woo Y.H."/>
            <person name="Gao G."/>
            <person name="Schijlen E.G.W.M."/>
            <person name="Guo X."/>
            <person name="Momin A.A."/>
            <person name="Negrao S."/>
            <person name="Al-Babili S."/>
            <person name="Gehring C."/>
            <person name="Roessner U."/>
            <person name="Jung C."/>
            <person name="Murphy K."/>
            <person name="Arold S.T."/>
            <person name="Gojobori T."/>
            <person name="van der Linden C.G."/>
            <person name="van Loo E.N."/>
            <person name="Jellen E.N."/>
            <person name="Maughan P.J."/>
            <person name="Tester M."/>
        </authorList>
    </citation>
    <scope>NUCLEOTIDE SEQUENCE [LARGE SCALE GENOMIC DNA]</scope>
    <source>
        <strain evidence="5">cv. PI 614886</strain>
    </source>
</reference>
<dbReference type="Gene3D" id="3.40.50.1000">
    <property type="entry name" value="HAD superfamily/HAD-like"/>
    <property type="match status" value="1"/>
</dbReference>
<dbReference type="PANTHER" id="PTHR31284">
    <property type="entry name" value="ACID PHOSPHATASE-LIKE PROTEIN"/>
    <property type="match status" value="1"/>
</dbReference>
<dbReference type="SUPFAM" id="SSF56784">
    <property type="entry name" value="HAD-like"/>
    <property type="match status" value="1"/>
</dbReference>
<dbReference type="PIRSF" id="PIRSF002674">
    <property type="entry name" value="VSP"/>
    <property type="match status" value="1"/>
</dbReference>
<protein>
    <recommendedName>
        <fullName evidence="7">Acid phosphatase 1</fullName>
    </recommendedName>
</protein>
<dbReference type="KEGG" id="cqi:110690738"/>
<evidence type="ECO:0000256" key="1">
    <source>
        <dbReference type="ARBA" id="ARBA00022729"/>
    </source>
</evidence>
<evidence type="ECO:0000256" key="4">
    <source>
        <dbReference type="SAM" id="MobiDB-lite"/>
    </source>
</evidence>
<comment type="similarity">
    <text evidence="3">Belongs to the APS1/VSP family.</text>
</comment>
<evidence type="ECO:0000313" key="5">
    <source>
        <dbReference type="EnsemblPlants" id="AUR62029795-RA:cds"/>
    </source>
</evidence>
<dbReference type="Proteomes" id="UP000596660">
    <property type="component" value="Unplaced"/>
</dbReference>
<dbReference type="GeneID" id="110690738"/>
<dbReference type="NCBIfam" id="TIGR01675">
    <property type="entry name" value="plant-AP"/>
    <property type="match status" value="1"/>
</dbReference>
<dbReference type="SMR" id="A0A803MI47"/>
<proteinExistence type="inferred from homology"/>
<dbReference type="RefSeq" id="XP_021723316.1">
    <property type="nucleotide sequence ID" value="XM_021867624.1"/>
</dbReference>
<evidence type="ECO:0000256" key="2">
    <source>
        <dbReference type="ARBA" id="ARBA00023180"/>
    </source>
</evidence>
<dbReference type="OMA" id="FWALKAG"/>
<keyword evidence="6" id="KW-1185">Reference proteome</keyword>
<evidence type="ECO:0008006" key="7">
    <source>
        <dbReference type="Google" id="ProtNLM"/>
    </source>
</evidence>
<dbReference type="InterPro" id="IPR023214">
    <property type="entry name" value="HAD_sf"/>
</dbReference>
<keyword evidence="1" id="KW-0732">Signal</keyword>
<dbReference type="Pfam" id="PF03767">
    <property type="entry name" value="Acid_phosphat_B"/>
    <property type="match status" value="1"/>
</dbReference>